<name>A0A0E0BCI7_9ORYZ</name>
<dbReference type="Gramene" id="OGLUM10G15150.1">
    <property type="protein sequence ID" value="OGLUM10G15150.1"/>
    <property type="gene ID" value="OGLUM10G15150"/>
</dbReference>
<reference evidence="1" key="2">
    <citation type="submission" date="2018-05" db="EMBL/GenBank/DDBJ databases">
        <title>OgluRS3 (Oryza glumaepatula Reference Sequence Version 3).</title>
        <authorList>
            <person name="Zhang J."/>
            <person name="Kudrna D."/>
            <person name="Lee S."/>
            <person name="Talag J."/>
            <person name="Welchert J."/>
            <person name="Wing R.A."/>
        </authorList>
    </citation>
    <scope>NUCLEOTIDE SEQUENCE [LARGE SCALE GENOMIC DNA]</scope>
</reference>
<keyword evidence="2" id="KW-1185">Reference proteome</keyword>
<evidence type="ECO:0000313" key="1">
    <source>
        <dbReference type="EnsemblPlants" id="OGLUM10G15150.1"/>
    </source>
</evidence>
<accession>A0A0E0BCI7</accession>
<dbReference type="HOGENOM" id="CLU_201420_0_0_1"/>
<protein>
    <submittedName>
        <fullName evidence="1">Uncharacterized protein</fullName>
    </submittedName>
</protein>
<proteinExistence type="predicted"/>
<evidence type="ECO:0000313" key="2">
    <source>
        <dbReference type="Proteomes" id="UP000026961"/>
    </source>
</evidence>
<dbReference type="EnsemblPlants" id="OGLUM10G15150.1">
    <property type="protein sequence ID" value="OGLUM10G15150.1"/>
    <property type="gene ID" value="OGLUM10G15150"/>
</dbReference>
<dbReference type="Proteomes" id="UP000026961">
    <property type="component" value="Chromosome 10"/>
</dbReference>
<reference evidence="1" key="1">
    <citation type="submission" date="2015-04" db="UniProtKB">
        <authorList>
            <consortium name="EnsemblPlants"/>
        </authorList>
    </citation>
    <scope>IDENTIFICATION</scope>
</reference>
<sequence length="64" mass="7351">MEGKQAMLFSIHNRPSNIFSLTVMLHVLLGDEQQDTMRNGATRLELVAKELLLQFGWRSTYIIS</sequence>
<organism evidence="1">
    <name type="scientific">Oryza glumipatula</name>
    <dbReference type="NCBI Taxonomy" id="40148"/>
    <lineage>
        <taxon>Eukaryota</taxon>
        <taxon>Viridiplantae</taxon>
        <taxon>Streptophyta</taxon>
        <taxon>Embryophyta</taxon>
        <taxon>Tracheophyta</taxon>
        <taxon>Spermatophyta</taxon>
        <taxon>Magnoliopsida</taxon>
        <taxon>Liliopsida</taxon>
        <taxon>Poales</taxon>
        <taxon>Poaceae</taxon>
        <taxon>BOP clade</taxon>
        <taxon>Oryzoideae</taxon>
        <taxon>Oryzeae</taxon>
        <taxon>Oryzinae</taxon>
        <taxon>Oryza</taxon>
    </lineage>
</organism>
<dbReference type="AlphaFoldDB" id="A0A0E0BCI7"/>